<feature type="compositionally biased region" description="Basic and acidic residues" evidence="9">
    <location>
        <begin position="1004"/>
        <end position="1017"/>
    </location>
</feature>
<dbReference type="InterPro" id="IPR011992">
    <property type="entry name" value="EF-hand-dom_pair"/>
</dbReference>
<dbReference type="GO" id="GO:0007186">
    <property type="term" value="P:G protein-coupled receptor signaling pathway"/>
    <property type="evidence" value="ECO:0007669"/>
    <property type="project" value="TreeGrafter"/>
</dbReference>
<dbReference type="SMART" id="SM00149">
    <property type="entry name" value="PLCYc"/>
    <property type="match status" value="1"/>
</dbReference>
<dbReference type="GO" id="GO:0004435">
    <property type="term" value="F:phosphatidylinositol-4,5-bisphosphate phospholipase C activity"/>
    <property type="evidence" value="ECO:0007669"/>
    <property type="project" value="UniProtKB-EC"/>
</dbReference>
<keyword evidence="3 8" id="KW-0442">Lipid degradation</keyword>
<dbReference type="PROSITE" id="PS50088">
    <property type="entry name" value="ANK_REPEAT"/>
    <property type="match status" value="2"/>
</dbReference>
<name>A0A0K0EXP6_STRVS</name>
<evidence type="ECO:0000256" key="8">
    <source>
        <dbReference type="RuleBase" id="RU361133"/>
    </source>
</evidence>
<dbReference type="SUPFAM" id="SSF47473">
    <property type="entry name" value="EF-hand"/>
    <property type="match status" value="1"/>
</dbReference>
<feature type="region of interest" description="Disordered" evidence="9">
    <location>
        <begin position="877"/>
        <end position="900"/>
    </location>
</feature>
<comment type="catalytic activity">
    <reaction evidence="8">
        <text>a 1,2-diacyl-sn-glycero-3-phospho-(1D-myo-inositol-4,5-bisphosphate) + H2O = 1D-myo-inositol 1,4,5-trisphosphate + a 1,2-diacyl-sn-glycerol + H(+)</text>
        <dbReference type="Rhea" id="RHEA:33179"/>
        <dbReference type="ChEBI" id="CHEBI:15377"/>
        <dbReference type="ChEBI" id="CHEBI:15378"/>
        <dbReference type="ChEBI" id="CHEBI:17815"/>
        <dbReference type="ChEBI" id="CHEBI:58456"/>
        <dbReference type="ChEBI" id="CHEBI:203600"/>
        <dbReference type="EC" id="3.1.4.11"/>
    </reaction>
</comment>
<dbReference type="InterPro" id="IPR001192">
    <property type="entry name" value="PI-PLC_fam"/>
</dbReference>
<dbReference type="Pfam" id="PF00788">
    <property type="entry name" value="RA"/>
    <property type="match status" value="1"/>
</dbReference>
<dbReference type="InterPro" id="IPR036964">
    <property type="entry name" value="RASGEF_cat_dom_sf"/>
</dbReference>
<dbReference type="InterPro" id="IPR029071">
    <property type="entry name" value="Ubiquitin-like_domsf"/>
</dbReference>
<evidence type="ECO:0000256" key="1">
    <source>
        <dbReference type="ARBA" id="ARBA00012368"/>
    </source>
</evidence>
<dbReference type="Pfam" id="PF09279">
    <property type="entry name" value="EF-hand_like"/>
    <property type="match status" value="1"/>
</dbReference>
<dbReference type="SMART" id="SM00295">
    <property type="entry name" value="B41"/>
    <property type="match status" value="1"/>
</dbReference>
<feature type="compositionally biased region" description="Polar residues" evidence="9">
    <location>
        <begin position="1709"/>
        <end position="1719"/>
    </location>
</feature>
<dbReference type="Gene3D" id="2.60.40.150">
    <property type="entry name" value="C2 domain"/>
    <property type="match status" value="1"/>
</dbReference>
<feature type="region of interest" description="Disordered" evidence="9">
    <location>
        <begin position="2294"/>
        <end position="2367"/>
    </location>
</feature>
<dbReference type="InterPro" id="IPR000159">
    <property type="entry name" value="RA_dom"/>
</dbReference>
<evidence type="ECO:0000259" key="10">
    <source>
        <dbReference type="PROSITE" id="PS50004"/>
    </source>
</evidence>
<dbReference type="GO" id="GO:0046488">
    <property type="term" value="P:phosphatidylinositol metabolic process"/>
    <property type="evidence" value="ECO:0007669"/>
    <property type="project" value="TreeGrafter"/>
</dbReference>
<dbReference type="Pfam" id="PF00388">
    <property type="entry name" value="PI-PLC-X"/>
    <property type="match status" value="1"/>
</dbReference>
<dbReference type="InterPro" id="IPR035892">
    <property type="entry name" value="C2_domain_sf"/>
</dbReference>
<reference evidence="14" key="1">
    <citation type="submission" date="2014-07" db="EMBL/GenBank/DDBJ databases">
        <authorList>
            <person name="Martin A.A"/>
            <person name="De Silva N."/>
        </authorList>
    </citation>
    <scope>NUCLEOTIDE SEQUENCE</scope>
</reference>
<keyword evidence="14" id="KW-1185">Reference proteome</keyword>
<feature type="compositionally biased region" description="Polar residues" evidence="9">
    <location>
        <begin position="3431"/>
        <end position="3449"/>
    </location>
</feature>
<dbReference type="PROSITE" id="PS50297">
    <property type="entry name" value="ANK_REP_REGION"/>
    <property type="match status" value="2"/>
</dbReference>
<dbReference type="Gene3D" id="3.20.20.190">
    <property type="entry name" value="Phosphatidylinositol (PI) phosphodiesterase"/>
    <property type="match status" value="1"/>
</dbReference>
<dbReference type="InterPro" id="IPR001895">
    <property type="entry name" value="RASGEF_cat_dom"/>
</dbReference>
<dbReference type="Pfam" id="PF00387">
    <property type="entry name" value="PI-PLC-Y"/>
    <property type="match status" value="1"/>
</dbReference>
<dbReference type="SMART" id="SM00148">
    <property type="entry name" value="PLCXc"/>
    <property type="match status" value="1"/>
</dbReference>
<feature type="compositionally biased region" description="Low complexity" evidence="9">
    <location>
        <begin position="1726"/>
        <end position="1740"/>
    </location>
</feature>
<dbReference type="WBParaSite" id="SVE_0130000.1">
    <property type="protein sequence ID" value="SVE_0130000.1"/>
    <property type="gene ID" value="SVE_0130000"/>
</dbReference>
<accession>A0A0K0EXP6</accession>
<evidence type="ECO:0000256" key="9">
    <source>
        <dbReference type="SAM" id="MobiDB-lite"/>
    </source>
</evidence>
<dbReference type="EC" id="3.1.4.11" evidence="1 8"/>
<evidence type="ECO:0000256" key="4">
    <source>
        <dbReference type="ARBA" id="ARBA00023098"/>
    </source>
</evidence>
<feature type="domain" description="Ras-GEF" evidence="12">
    <location>
        <begin position="1766"/>
        <end position="2030"/>
    </location>
</feature>
<dbReference type="Gene3D" id="3.10.20.90">
    <property type="entry name" value="Phosphatidylinositol 3-kinase Catalytic Subunit, Chain A, domain 1"/>
    <property type="match status" value="2"/>
</dbReference>
<dbReference type="FunFam" id="3.20.20.190:FF:000039">
    <property type="entry name" value="Phosphoinositide phospholipase C"/>
    <property type="match status" value="1"/>
</dbReference>
<dbReference type="GO" id="GO:0016042">
    <property type="term" value="P:lipid catabolic process"/>
    <property type="evidence" value="ECO:0007669"/>
    <property type="project" value="UniProtKB-KW"/>
</dbReference>
<feature type="compositionally biased region" description="Low complexity" evidence="9">
    <location>
        <begin position="1067"/>
        <end position="1082"/>
    </location>
</feature>
<feature type="domain" description="C2" evidence="10">
    <location>
        <begin position="3110"/>
        <end position="3230"/>
    </location>
</feature>
<dbReference type="InterPro" id="IPR015359">
    <property type="entry name" value="PLC_EF-hand-like"/>
</dbReference>
<evidence type="ECO:0000256" key="3">
    <source>
        <dbReference type="ARBA" id="ARBA00022963"/>
    </source>
</evidence>
<sequence length="3654" mass="412982">MTATRESSMENTDRYTFGYTTELSNHESSICTAKRLRQRLQRQQSGLSGKSGRRYTGESSECSSLVGTPTDTGRSFTFTAIPRMTRDERKASVCQTISEMILEAIHLEDANLVDKILTTHQSKTLSSSPSIGSTNTLTDLATRHRTNHRRSNASSTLSTHSSGKPTCALYNTLHMAVAHKQKEIVELLLKNGYDPNGPAVCYCRGSTCTSSASVPITSILPSSASSTGRAHSMTPEICSTCSAMRVISIIDQTPLSVAVKVQSSEMIAILIAYGADINLADDDGNTPLMLAVKETPVCWNCLYALILMGSRIEQKNVRGICPLDLAPELRKIQGTCVETLFQIACNCVENNNVIPEQSSKLSHYTSGKSINWRLNVDSNNLHNEKISINKAPLSPRPSAAPSISTISILDNTSAKESARRKSLISLQFYRRNKITRECSMLDSLSWEQAWELLQRMASNSECLEFMQTSLQQSIGKLENIPQHIDRDIFDSHLGGLLHKVLQTVISEYESSTPTYRKTSKHLLVCVLTSLIEFCMEFIKKNGTNRQFAALNTLNKIIDTGLVHSLFKQNDTLFHSSILLNKSHNFDCDEIDHIIHSPTVASIASHDEYESNIDNMFYGNIKGANYKMSNGGSCSRKKGDVIGAFSSVDPDTIIATLHNAITMQNREAGVRSVCSPAHRWRQCWQHCTQILVARLMLFLTSIKSFRLKLSEKQQLKNLIQLLEPTLDPQLLCLLLQTLALIALNPQTHKIFTDIQIDDVLIQLLLPSDDWYYTNHSTKFGQFVKYHSARILVYVGLGDRIGSRMNIFQTFEQLNSQKNSTSTPATSCNEDDYICETCCTPRMITEFHQTGMSVEGILLNLLNDLIKIQPPISEAITEESPTAISSTHLSDKPFDNPPKTPVKTEKEMYAETFRYKAMAVMENLDNLEIHLCRLGLILDSTLLLRLLLHKLSWDLSLVIKKRQPNHDSHGYKNIKDPRSLSTSVKVKDKGDRFGLKGFVKSKSFDRREDKESKKEDKNFLRVTHGSKTSKRIKIRRSSSVEILRPKRFSSGAKDLKSKDRRKRLGTDTSIGSSRSKKTNSSSNSVQKHLPKYIQSLFRNRMGTDPCKRHSRRDSSPDSNTSGSEAILEFTKKLQNYPLTRRDAWRQTYKNSNHNDSISDSNKFKSSNNTFLPELEVQGASPPQTPGIGYESFCNELPSENMLQKRPSSPQAIPGLPLIEIRRPSALSQFEFGYFVNSPELSGGEVSDCAPLLLTRNGTQIGSRKSSDESSIYGWSSRASSAMSYRSSSGALRLSTFSAGTSIASDNSGPFLFSFVLRKRASTIGTRIPIPRRTHSRLSGDSLRVPDRESPVHLIAISEMNPDFQCVRQLILNLLAVYTKQNTNIVATMKECADVLKQILNSPQHPTVKNWCAEIIHVVNEHVEPDTKINAETDERINDEYLELQDQIISGSLPALKEEASLLASIQLSIEENWPHNKRTQTIRRHLLKGQFGRIRDLAQKIMVTPWEVDQQLYCTPARNGVENRRNFSIFESEKRSRSVNILRCITDADTLMSADLQAQCLPPDLRGDRRTIKMVKERKRKLFHSQVYESEIGMKKLYIQTIKKLAAYGCKVFQVKELVHGRTLRKTVRLLCLSSTVLCLLDGQTKIVLKRQHASTLQQWRVGGGVSKHQLLLEFRGTKWQLIAPTYNVLKSISMTLWEIMQGSASTSIQKSFNSTNQPSNMPIPRPSVSSARTSTSSTSTTGGLLLDDEPITLFKLELERLQYILHFPEEVAFQLSSTEYQLFYNIQPVDYVRYVSCDITNVPVIDNPSPVKNLVKRLSEVSSWITHVIISQPTHEDRKIALLAIIRMIDTCWNIGNFNAAIEILMGLKSDKLRPFWLSLKPEEKKRYEELCEMLLSNTASIPSHHFIEALQRGLAMPQCRLIPFFGIFLRDLYAIVNDISSVVVLGHQGNKEKLQFLNDLNGDDHFSSRIGVGCLLNSDKIKYITVVVNNLNIYHEHYRNLHRYVSESPNTSSTSKNDIEVKLYEPVNPLTKSNHGVTFIPLDTSKFDLDVIQRLQHGTTVIHYDPVTGRSVLCLMKLDSSCGIVTWKKINYGINKEGKDKNKNESNPTFKSTFNAATALGEGLRPLGLSSNTLPRPFGDSNLDEGFIRLRYVKSVESVDSYDIDIENIYRRHSSEEMSVPVFCWNINYGVLLNENEFLYFLAPQQIAHYWMVGLSGIVQKLQEQQNLPDKRIIWLKVLYLQLYQEAEKSGKVEDDNKFYGPKPIDALQIFGGNMERIKGCMINTVPTPTIHTLTKCPESKESGEANSAKNRLKTLTGAMKKRMRVQSRDTSRSQSPQPNSPLVRPPSVRSQLSSQSGPPDSTCPAYFLKPKGDATCSEAGDLDSLYTPRSRTPTTSSYGGRSVGGRSIKSWRARGGETPNSGSISSGGQVSGLNGFAAKEFQDKPLHLYEFIELYKVFYTKIRTDLKAIFNDFVNSYTPNVIVQKNSRERHSPRLPSRLESISNQPQNDFLPFHMLTRNSSSNNYSISEKQHKIYNALVFYATNPNHIDTTRSGYMTANALRHFLCTYQMEMVDENYTIKLIQEHEPDPICRSKQQLSFEGFVRYLSDANNFAFVPELIDEKSENFDYPLSYYYINSSHNTYLKGHQLKGESSAEMYRQVLMTGCRCVELDCWDGDDGMPMIYHGHTFTSKIFFRQVLDIIKKSAFETSDLPVILSIENHCSLQQQAKMAQMFKTVLGEKLVTKFLFEADFTQNAHLPSPNQLRNRILIKNKKMISEPSVGPSFYFETQQNWIEESQNMNRKQSKNSYESSTADEEDIDCLFDENEQDEDESDDVSDTESPKDLRCIEKIERNGRINMNDLKKNNIKGTSKNDRCEEKFIYEQKQNIINDATKSSNLRKQPIVGPQLAPELSDLVNYLQSVKFKGFPQQCGESRTFQINDNQKAITTNGGTPTGNGRTRITSNTLTTPGTVLKKQKSTTIGLSKAESMRSLEDGSQISANGQTLRPNSNATCYQVTSLNETVARKLCRKHPLKSTAYTKDHIVRTYPGGMRIDSSNFNPIQYWNHGLQMVALNFQTPDNFMALNSAMFEQNGNCGYKLKPKALWDVTHPLYKKYNPLSKEHANQSALLVNFTVISGQHVGGSYNNLHTYVEVEIIGIPQDCYKDKTKVVRSNSVNPVWNHVMNFRVSFVDLAFIRLSVCDSSNNGRVICQRVVPLKCLRPGYRHLPMRTQANKPIEQAHLFILTKYEHEEHIYLNDIDNLNNVAFEQEMNYQNLKLFKDSCAKPLPILKKQIFVMRIYGISQDDNWVTVEAKEKTTVRSVIQLALQGSGKNTDNVEDYFLVEEFTSQTQLNPYIMENEESMEIGSFVNQRILLPNEPIMDAVAAWNGVTKKFVLKRKGADQNNKAWYSNIINKNGPSTGNNNSNNNNNTLQSPGMSPNNHPTFTASLNSHDKKFGLNEPVNLTQKSLSSTHIHGHSSEVQQTMDSIDLPPLIHQQRPKSMGDTFLISIHNVSKEHPYAILRVNMTTTAKSIISQVFLKFRILDANENEFTLLEEIYDEPEVQHRIQGNKTSLVPTNSKISYRALPPDEYLYKCQNHWGHGGRFVLESKKDTKKRMNEQPRKVSLSNVRSLGLTRKLSRFGKSFTMDVSGKVDK</sequence>
<dbReference type="SMART" id="SM00314">
    <property type="entry name" value="RA"/>
    <property type="match status" value="2"/>
</dbReference>
<dbReference type="CDD" id="cd00275">
    <property type="entry name" value="C2_PLC_like"/>
    <property type="match status" value="1"/>
</dbReference>
<dbReference type="InterPro" id="IPR000008">
    <property type="entry name" value="C2_dom"/>
</dbReference>
<organism evidence="14 15">
    <name type="scientific">Strongyloides venezuelensis</name>
    <name type="common">Threadworm</name>
    <dbReference type="NCBI Taxonomy" id="75913"/>
    <lineage>
        <taxon>Eukaryota</taxon>
        <taxon>Metazoa</taxon>
        <taxon>Ecdysozoa</taxon>
        <taxon>Nematoda</taxon>
        <taxon>Chromadorea</taxon>
        <taxon>Rhabditida</taxon>
        <taxon>Tylenchina</taxon>
        <taxon>Panagrolaimomorpha</taxon>
        <taxon>Strongyloidoidea</taxon>
        <taxon>Strongyloididae</taxon>
        <taxon>Strongyloides</taxon>
    </lineage>
</organism>
<dbReference type="PROSITE" id="PS50004">
    <property type="entry name" value="C2"/>
    <property type="match status" value="1"/>
</dbReference>
<evidence type="ECO:0000256" key="2">
    <source>
        <dbReference type="ARBA" id="ARBA00022801"/>
    </source>
</evidence>
<dbReference type="SMART" id="SM00248">
    <property type="entry name" value="ANK"/>
    <property type="match status" value="4"/>
</dbReference>
<dbReference type="FunFam" id="2.60.40.150:FF:000183">
    <property type="entry name" value="Phosphoinositide phospholipase C"/>
    <property type="match status" value="1"/>
</dbReference>
<dbReference type="Proteomes" id="UP000035680">
    <property type="component" value="Unassembled WGS sequence"/>
</dbReference>
<evidence type="ECO:0000259" key="12">
    <source>
        <dbReference type="PROSITE" id="PS50009"/>
    </source>
</evidence>
<dbReference type="GO" id="GO:0048015">
    <property type="term" value="P:phosphatidylinositol-mediated signaling"/>
    <property type="evidence" value="ECO:0007669"/>
    <property type="project" value="TreeGrafter"/>
</dbReference>
<feature type="domain" description="Ras-associating" evidence="13">
    <location>
        <begin position="3292"/>
        <end position="3400"/>
    </location>
</feature>
<proteinExistence type="predicted"/>
<dbReference type="InterPro" id="IPR000909">
    <property type="entry name" value="PLipase_C_PInositol-sp_X_dom"/>
</dbReference>
<dbReference type="SMART" id="SM00239">
    <property type="entry name" value="C2"/>
    <property type="match status" value="1"/>
</dbReference>
<feature type="compositionally biased region" description="Polar residues" evidence="9">
    <location>
        <begin position="877"/>
        <end position="886"/>
    </location>
</feature>
<dbReference type="Gene3D" id="1.25.40.20">
    <property type="entry name" value="Ankyrin repeat-containing domain"/>
    <property type="match status" value="1"/>
</dbReference>
<feature type="region of interest" description="Disordered" evidence="9">
    <location>
        <begin position="41"/>
        <end position="68"/>
    </location>
</feature>
<dbReference type="GO" id="GO:0005085">
    <property type="term" value="F:guanyl-nucleotide exchange factor activity"/>
    <property type="evidence" value="ECO:0007669"/>
    <property type="project" value="UniProtKB-KW"/>
</dbReference>
<feature type="region of interest" description="Disordered" evidence="9">
    <location>
        <begin position="3411"/>
        <end position="3451"/>
    </location>
</feature>
<feature type="compositionally biased region" description="Low complexity" evidence="9">
    <location>
        <begin position="2387"/>
        <end position="2408"/>
    </location>
</feature>
<dbReference type="PANTHER" id="PTHR10336">
    <property type="entry name" value="PHOSPHOINOSITIDE-SPECIFIC PHOSPHOLIPASE C FAMILY PROTEIN"/>
    <property type="match status" value="1"/>
</dbReference>
<dbReference type="SUPFAM" id="SSF48403">
    <property type="entry name" value="Ankyrin repeat"/>
    <property type="match status" value="1"/>
</dbReference>
<feature type="region of interest" description="Disordered" evidence="9">
    <location>
        <begin position="2825"/>
        <end position="2844"/>
    </location>
</feature>
<feature type="region of interest" description="Disordered" evidence="9">
    <location>
        <begin position="1048"/>
        <end position="1086"/>
    </location>
</feature>
<dbReference type="InterPro" id="IPR036770">
    <property type="entry name" value="Ankyrin_rpt-contain_sf"/>
</dbReference>
<dbReference type="PRINTS" id="PR00390">
    <property type="entry name" value="PHPHLIPASEC"/>
</dbReference>
<dbReference type="PANTHER" id="PTHR10336:SF6">
    <property type="entry name" value="1-PHOSPHATIDYLINOSITOL 4,5-BISPHOSPHATE PHOSPHODIESTERASE EPSILON-1"/>
    <property type="match status" value="1"/>
</dbReference>
<feature type="region of interest" description="Disordered" evidence="9">
    <location>
        <begin position="1099"/>
        <end position="1123"/>
    </location>
</feature>
<feature type="repeat" description="ANK" evidence="6">
    <location>
        <begin position="250"/>
        <end position="282"/>
    </location>
</feature>
<evidence type="ECO:0000256" key="5">
    <source>
        <dbReference type="ARBA" id="ARBA00023224"/>
    </source>
</evidence>
<dbReference type="Gene3D" id="1.10.238.10">
    <property type="entry name" value="EF-hand"/>
    <property type="match status" value="1"/>
</dbReference>
<dbReference type="GO" id="GO:0051209">
    <property type="term" value="P:release of sequestered calcium ion into cytosol"/>
    <property type="evidence" value="ECO:0007669"/>
    <property type="project" value="TreeGrafter"/>
</dbReference>
<dbReference type="Pfam" id="PF00617">
    <property type="entry name" value="RasGEF"/>
    <property type="match status" value="1"/>
</dbReference>
<dbReference type="InterPro" id="IPR002110">
    <property type="entry name" value="Ankyrin_rpt"/>
</dbReference>
<feature type="domain" description="Ras-associating" evidence="13">
    <location>
        <begin position="3503"/>
        <end position="3611"/>
    </location>
</feature>
<dbReference type="InterPro" id="IPR001711">
    <property type="entry name" value="PLipase_C_Pinositol-sp_Y"/>
</dbReference>
<dbReference type="SUPFAM" id="SSF54236">
    <property type="entry name" value="Ubiquitin-like"/>
    <property type="match status" value="2"/>
</dbReference>
<reference evidence="15" key="2">
    <citation type="submission" date="2015-08" db="UniProtKB">
        <authorList>
            <consortium name="WormBaseParasite"/>
        </authorList>
    </citation>
    <scope>IDENTIFICATION</scope>
</reference>
<feature type="compositionally biased region" description="Low complexity" evidence="9">
    <location>
        <begin position="3413"/>
        <end position="3430"/>
    </location>
</feature>
<evidence type="ECO:0000256" key="7">
    <source>
        <dbReference type="PROSITE-ProRule" id="PRU00168"/>
    </source>
</evidence>
<dbReference type="PROSITE" id="PS50007">
    <property type="entry name" value="PIPLC_X_DOMAIN"/>
    <property type="match status" value="1"/>
</dbReference>
<dbReference type="SMART" id="SM00147">
    <property type="entry name" value="RasGEF"/>
    <property type="match status" value="1"/>
</dbReference>
<feature type="region of interest" description="Disordered" evidence="9">
    <location>
        <begin position="2380"/>
        <end position="2428"/>
    </location>
</feature>
<evidence type="ECO:0000313" key="14">
    <source>
        <dbReference type="Proteomes" id="UP000035680"/>
    </source>
</evidence>
<feature type="compositionally biased region" description="Polar residues" evidence="9">
    <location>
        <begin position="2349"/>
        <end position="2360"/>
    </location>
</feature>
<dbReference type="STRING" id="75913.A0A0K0EXP6"/>
<dbReference type="PROSITE" id="PS50009">
    <property type="entry name" value="RASGEF_CAT"/>
    <property type="match status" value="1"/>
</dbReference>
<dbReference type="Gene3D" id="1.10.840.10">
    <property type="entry name" value="Ras guanine-nucleotide exchange factors catalytic domain"/>
    <property type="match status" value="1"/>
</dbReference>
<dbReference type="Pfam" id="PF00168">
    <property type="entry name" value="C2"/>
    <property type="match status" value="1"/>
</dbReference>
<feature type="repeat" description="ANK" evidence="6">
    <location>
        <begin position="168"/>
        <end position="196"/>
    </location>
</feature>
<protein>
    <recommendedName>
        <fullName evidence="1 8">Phosphoinositide phospholipase C</fullName>
        <ecNumber evidence="1 8">3.1.4.11</ecNumber>
    </recommendedName>
</protein>
<dbReference type="PROSITE" id="PS50008">
    <property type="entry name" value="PIPLC_Y_DOMAIN"/>
    <property type="match status" value="1"/>
</dbReference>
<dbReference type="InterPro" id="IPR023578">
    <property type="entry name" value="Ras_GEF_dom_sf"/>
</dbReference>
<dbReference type="PROSITE" id="PS50200">
    <property type="entry name" value="RA"/>
    <property type="match status" value="2"/>
</dbReference>
<feature type="compositionally biased region" description="Polar residues" evidence="9">
    <location>
        <begin position="57"/>
        <end position="68"/>
    </location>
</feature>
<keyword evidence="6" id="KW-0040">ANK repeat</keyword>
<evidence type="ECO:0000259" key="11">
    <source>
        <dbReference type="PROSITE" id="PS50008"/>
    </source>
</evidence>
<dbReference type="InterPro" id="IPR017946">
    <property type="entry name" value="PLC-like_Pdiesterase_TIM-brl"/>
</dbReference>
<feature type="region of interest" description="Disordered" evidence="9">
    <location>
        <begin position="1004"/>
        <end position="1031"/>
    </location>
</feature>
<keyword evidence="7" id="KW-0344">Guanine-nucleotide releasing factor</keyword>
<dbReference type="GO" id="GO:0007265">
    <property type="term" value="P:Ras protein signal transduction"/>
    <property type="evidence" value="ECO:0007669"/>
    <property type="project" value="TreeGrafter"/>
</dbReference>
<keyword evidence="5" id="KW-0807">Transducer</keyword>
<keyword evidence="2 8" id="KW-0378">Hydrolase</keyword>
<evidence type="ECO:0000256" key="6">
    <source>
        <dbReference type="PROSITE-ProRule" id="PRU00023"/>
    </source>
</evidence>
<keyword evidence="4 8" id="KW-0443">Lipid metabolism</keyword>
<dbReference type="SUPFAM" id="SSF51695">
    <property type="entry name" value="PLC-like phosphodiesterases"/>
    <property type="match status" value="1"/>
</dbReference>
<evidence type="ECO:0000259" key="13">
    <source>
        <dbReference type="PROSITE" id="PS50200"/>
    </source>
</evidence>
<evidence type="ECO:0000313" key="15">
    <source>
        <dbReference type="WBParaSite" id="SVE_0130000.1"/>
    </source>
</evidence>
<feature type="domain" description="PI-PLC Y-box" evidence="11">
    <location>
        <begin position="3007"/>
        <end position="3104"/>
    </location>
</feature>
<feature type="compositionally biased region" description="Acidic residues" evidence="9">
    <location>
        <begin position="2825"/>
        <end position="2838"/>
    </location>
</feature>
<dbReference type="SUPFAM" id="SSF49562">
    <property type="entry name" value="C2 domain (Calcium/lipid-binding domain, CaLB)"/>
    <property type="match status" value="1"/>
</dbReference>
<dbReference type="InterPro" id="IPR019749">
    <property type="entry name" value="Band_41_domain"/>
</dbReference>
<dbReference type="Pfam" id="PF00023">
    <property type="entry name" value="Ank"/>
    <property type="match status" value="1"/>
</dbReference>
<dbReference type="SUPFAM" id="SSF48366">
    <property type="entry name" value="Ras GEF"/>
    <property type="match status" value="1"/>
</dbReference>
<dbReference type="Pfam" id="PF13857">
    <property type="entry name" value="Ank_5"/>
    <property type="match status" value="1"/>
</dbReference>
<feature type="region of interest" description="Disordered" evidence="9">
    <location>
        <begin position="1709"/>
        <end position="1741"/>
    </location>
</feature>